<evidence type="ECO:0000313" key="3">
    <source>
        <dbReference type="EMBL" id="KAK1648192.1"/>
    </source>
</evidence>
<dbReference type="Pfam" id="PF00646">
    <property type="entry name" value="F-box"/>
    <property type="match status" value="1"/>
</dbReference>
<dbReference type="EMBL" id="JAUUTY010000004">
    <property type="protein sequence ID" value="KAK1648192.1"/>
    <property type="molecule type" value="Genomic_DNA"/>
</dbReference>
<dbReference type="Proteomes" id="UP001231189">
    <property type="component" value="Unassembled WGS sequence"/>
</dbReference>
<evidence type="ECO:0000313" key="4">
    <source>
        <dbReference type="Proteomes" id="UP001231189"/>
    </source>
</evidence>
<reference evidence="3" key="1">
    <citation type="submission" date="2023-07" db="EMBL/GenBank/DDBJ databases">
        <title>A chromosome-level genome assembly of Lolium multiflorum.</title>
        <authorList>
            <person name="Chen Y."/>
            <person name="Copetti D."/>
            <person name="Kolliker R."/>
            <person name="Studer B."/>
        </authorList>
    </citation>
    <scope>NUCLEOTIDE SEQUENCE</scope>
    <source>
        <strain evidence="3">02402/16</strain>
        <tissue evidence="3">Leaf</tissue>
    </source>
</reference>
<evidence type="ECO:0000259" key="1">
    <source>
        <dbReference type="Pfam" id="PF00646"/>
    </source>
</evidence>
<dbReference type="InterPro" id="IPR055302">
    <property type="entry name" value="F-box_dom-containing"/>
</dbReference>
<dbReference type="InterPro" id="IPR001810">
    <property type="entry name" value="F-box_dom"/>
</dbReference>
<organism evidence="3 4">
    <name type="scientific">Lolium multiflorum</name>
    <name type="common">Italian ryegrass</name>
    <name type="synonym">Lolium perenne subsp. multiflorum</name>
    <dbReference type="NCBI Taxonomy" id="4521"/>
    <lineage>
        <taxon>Eukaryota</taxon>
        <taxon>Viridiplantae</taxon>
        <taxon>Streptophyta</taxon>
        <taxon>Embryophyta</taxon>
        <taxon>Tracheophyta</taxon>
        <taxon>Spermatophyta</taxon>
        <taxon>Magnoliopsida</taxon>
        <taxon>Liliopsida</taxon>
        <taxon>Poales</taxon>
        <taxon>Poaceae</taxon>
        <taxon>BOP clade</taxon>
        <taxon>Pooideae</taxon>
        <taxon>Poodae</taxon>
        <taxon>Poeae</taxon>
        <taxon>Poeae Chloroplast Group 2 (Poeae type)</taxon>
        <taxon>Loliodinae</taxon>
        <taxon>Loliinae</taxon>
        <taxon>Lolium</taxon>
    </lineage>
</organism>
<sequence>MAGCDRLSALPDDLLLRVLHFAPLREAASTSALSTRWRGLYRSSGAVNLEMRVEKDSGVSFLQAQDPLLSRRDAFVSAAKAALVASEVTVTRFTFRVEGGNSEYSMQRFLYHDKSRDRNRIDVVADLLSHPAMRRVEELQLDAGKQSTMLYDLSFLCLPSENLRVLELVGCKGLKFKPPAGVFPMLGSLRLSSCEFLIQHLQSFIEAAPALTTLHLQSVNLKVEEQGLLRLRCPSVTALLLEKYIYGKGELDADRRTPVEIDAPRLRCFTYRGFLRQISLSSRAPDLARVDVHIFDDMFPGCNSIDKNLGRAVFWKFLHNFSNAKEMKLRLNHLEEIAAVTAAERAELLRPFGNLGRLELEGLHRPKGKTAAVAIANLLRCCPVLRDLRISLTTAQAHSFRNPHYGTCFLERKFRHDLDKSIHGYKRRMIEPMVSIDDEDADDDAVLDQEKTKCFGRKLIEFFVENALLLEEIRIDSGNGFELRTGSWPNLVLDRALLPHLCSLEVGVGGEVDKRRPSWWRAVERSDDCSVRMISTTYEPNGLTCPLTAPRSGAPNRSLVGGPLSPALYRLVGAVALVTSLP</sequence>
<gene>
    <name evidence="3" type="ORF">QYE76_065997</name>
</gene>
<comment type="caution">
    <text evidence="3">The sequence shown here is derived from an EMBL/GenBank/DDBJ whole genome shotgun (WGS) entry which is preliminary data.</text>
</comment>
<feature type="domain" description="F-box" evidence="1">
    <location>
        <begin position="7"/>
        <end position="38"/>
    </location>
</feature>
<proteinExistence type="predicted"/>
<name>A0AAD8SBW6_LOLMU</name>
<dbReference type="PANTHER" id="PTHR32141:SF26">
    <property type="entry name" value="OS08G0328600 PROTEIN"/>
    <property type="match status" value="1"/>
</dbReference>
<dbReference type="InterPro" id="IPR055411">
    <property type="entry name" value="LRR_FXL15/At3g58940/PEG3-like"/>
</dbReference>
<evidence type="ECO:0008006" key="5">
    <source>
        <dbReference type="Google" id="ProtNLM"/>
    </source>
</evidence>
<accession>A0AAD8SBW6</accession>
<dbReference type="SUPFAM" id="SSF52047">
    <property type="entry name" value="RNI-like"/>
    <property type="match status" value="1"/>
</dbReference>
<evidence type="ECO:0000259" key="2">
    <source>
        <dbReference type="Pfam" id="PF24758"/>
    </source>
</evidence>
<dbReference type="InterPro" id="IPR053781">
    <property type="entry name" value="F-box_AtFBL13-like"/>
</dbReference>
<dbReference type="Pfam" id="PF24758">
    <property type="entry name" value="LRR_At5g56370"/>
    <property type="match status" value="1"/>
</dbReference>
<protein>
    <recommendedName>
        <fullName evidence="5">F-box domain-containing protein</fullName>
    </recommendedName>
</protein>
<feature type="domain" description="F-box/LRR-repeat protein 15/At3g58940/PEG3-like LRR" evidence="2">
    <location>
        <begin position="125"/>
        <end position="244"/>
    </location>
</feature>
<dbReference type="InterPro" id="IPR032675">
    <property type="entry name" value="LRR_dom_sf"/>
</dbReference>
<dbReference type="SUPFAM" id="SSF81383">
    <property type="entry name" value="F-box domain"/>
    <property type="match status" value="1"/>
</dbReference>
<dbReference type="InterPro" id="IPR036047">
    <property type="entry name" value="F-box-like_dom_sf"/>
</dbReference>
<dbReference type="PANTHER" id="PTHR32141">
    <property type="match status" value="1"/>
</dbReference>
<keyword evidence="4" id="KW-1185">Reference proteome</keyword>
<dbReference type="CDD" id="cd22160">
    <property type="entry name" value="F-box_AtFBL13-like"/>
    <property type="match status" value="1"/>
</dbReference>
<dbReference type="Gene3D" id="3.80.10.10">
    <property type="entry name" value="Ribonuclease Inhibitor"/>
    <property type="match status" value="1"/>
</dbReference>
<dbReference type="AlphaFoldDB" id="A0AAD8SBW6"/>